<dbReference type="SUPFAM" id="SSF46785">
    <property type="entry name" value="Winged helix' DNA-binding domain"/>
    <property type="match status" value="1"/>
</dbReference>
<dbReference type="SUPFAM" id="SSF64288">
    <property type="entry name" value="Chorismate lyase-like"/>
    <property type="match status" value="1"/>
</dbReference>
<dbReference type="Pfam" id="PF00392">
    <property type="entry name" value="GntR"/>
    <property type="match status" value="1"/>
</dbReference>
<dbReference type="GO" id="GO:0003677">
    <property type="term" value="F:DNA binding"/>
    <property type="evidence" value="ECO:0007669"/>
    <property type="project" value="UniProtKB-KW"/>
</dbReference>
<dbReference type="PRINTS" id="PR00035">
    <property type="entry name" value="HTHGNTR"/>
</dbReference>
<dbReference type="GO" id="GO:0003700">
    <property type="term" value="F:DNA-binding transcription factor activity"/>
    <property type="evidence" value="ECO:0007669"/>
    <property type="project" value="InterPro"/>
</dbReference>
<dbReference type="Proteomes" id="UP000248326">
    <property type="component" value="Unassembled WGS sequence"/>
</dbReference>
<keyword evidence="3" id="KW-0804">Transcription</keyword>
<keyword evidence="2" id="KW-0238">DNA-binding</keyword>
<dbReference type="InterPro" id="IPR036390">
    <property type="entry name" value="WH_DNA-bd_sf"/>
</dbReference>
<organism evidence="6 7">
    <name type="scientific">Deinococcus yavapaiensis KR-236</name>
    <dbReference type="NCBI Taxonomy" id="694435"/>
    <lineage>
        <taxon>Bacteria</taxon>
        <taxon>Thermotogati</taxon>
        <taxon>Deinococcota</taxon>
        <taxon>Deinococci</taxon>
        <taxon>Deinococcales</taxon>
        <taxon>Deinococcaceae</taxon>
        <taxon>Deinococcus</taxon>
    </lineage>
</organism>
<evidence type="ECO:0000259" key="5">
    <source>
        <dbReference type="PROSITE" id="PS50949"/>
    </source>
</evidence>
<evidence type="ECO:0000256" key="4">
    <source>
        <dbReference type="SAM" id="Coils"/>
    </source>
</evidence>
<dbReference type="EMBL" id="QJSX01000007">
    <property type="protein sequence ID" value="PYE53868.1"/>
    <property type="molecule type" value="Genomic_DNA"/>
</dbReference>
<dbReference type="InterPro" id="IPR028978">
    <property type="entry name" value="Chorismate_lyase_/UTRA_dom_sf"/>
</dbReference>
<accession>A0A318S804</accession>
<feature type="domain" description="HTH gntR-type" evidence="5">
    <location>
        <begin position="12"/>
        <end position="80"/>
    </location>
</feature>
<reference evidence="6 7" key="1">
    <citation type="submission" date="2018-06" db="EMBL/GenBank/DDBJ databases">
        <title>Genomic Encyclopedia of Type Strains, Phase IV (KMG-IV): sequencing the most valuable type-strain genomes for metagenomic binning, comparative biology and taxonomic classification.</title>
        <authorList>
            <person name="Goeker M."/>
        </authorList>
    </citation>
    <scope>NUCLEOTIDE SEQUENCE [LARGE SCALE GENOMIC DNA]</scope>
    <source>
        <strain evidence="6 7">DSM 18048</strain>
    </source>
</reference>
<dbReference type="SMART" id="SM00345">
    <property type="entry name" value="HTH_GNTR"/>
    <property type="match status" value="1"/>
</dbReference>
<evidence type="ECO:0000256" key="1">
    <source>
        <dbReference type="ARBA" id="ARBA00023015"/>
    </source>
</evidence>
<dbReference type="PANTHER" id="PTHR44846">
    <property type="entry name" value="MANNOSYL-D-GLYCERATE TRANSPORT/METABOLISM SYSTEM REPRESSOR MNGR-RELATED"/>
    <property type="match status" value="1"/>
</dbReference>
<dbReference type="AlphaFoldDB" id="A0A318S804"/>
<dbReference type="InterPro" id="IPR036388">
    <property type="entry name" value="WH-like_DNA-bd_sf"/>
</dbReference>
<dbReference type="PROSITE" id="PS50949">
    <property type="entry name" value="HTH_GNTR"/>
    <property type="match status" value="1"/>
</dbReference>
<dbReference type="InterPro" id="IPR050679">
    <property type="entry name" value="Bact_HTH_transcr_reg"/>
</dbReference>
<proteinExistence type="predicted"/>
<dbReference type="GO" id="GO:0045892">
    <property type="term" value="P:negative regulation of DNA-templated transcription"/>
    <property type="evidence" value="ECO:0007669"/>
    <property type="project" value="TreeGrafter"/>
</dbReference>
<evidence type="ECO:0000256" key="3">
    <source>
        <dbReference type="ARBA" id="ARBA00023163"/>
    </source>
</evidence>
<dbReference type="InterPro" id="IPR011663">
    <property type="entry name" value="UTRA"/>
</dbReference>
<evidence type="ECO:0000256" key="2">
    <source>
        <dbReference type="ARBA" id="ARBA00023125"/>
    </source>
</evidence>
<evidence type="ECO:0000313" key="6">
    <source>
        <dbReference type="EMBL" id="PYE53868.1"/>
    </source>
</evidence>
<feature type="coiled-coil region" evidence="4">
    <location>
        <begin position="44"/>
        <end position="71"/>
    </location>
</feature>
<comment type="caution">
    <text evidence="6">The sequence shown here is derived from an EMBL/GenBank/DDBJ whole genome shotgun (WGS) entry which is preliminary data.</text>
</comment>
<keyword evidence="7" id="KW-1185">Reference proteome</keyword>
<dbReference type="SMART" id="SM00866">
    <property type="entry name" value="UTRA"/>
    <property type="match status" value="1"/>
</dbReference>
<dbReference type="Pfam" id="PF07702">
    <property type="entry name" value="UTRA"/>
    <property type="match status" value="1"/>
</dbReference>
<evidence type="ECO:0000313" key="7">
    <source>
        <dbReference type="Proteomes" id="UP000248326"/>
    </source>
</evidence>
<dbReference type="CDD" id="cd07377">
    <property type="entry name" value="WHTH_GntR"/>
    <property type="match status" value="1"/>
</dbReference>
<name>A0A318S804_9DEIO</name>
<dbReference type="InterPro" id="IPR000524">
    <property type="entry name" value="Tscrpt_reg_HTH_GntR"/>
</dbReference>
<sequence length="250" mass="28149">MGLVHEPMTDDTPLYLQVEARLRQGLAIGTWPADQALPPERQLAEELGVSRRTLRKALERLEDEGAVIRKRGSGTYAASIPAQDEDVPRLHRPLQTLTSFTEDMRARGHTVTSRWLIREITAATPDEALALAISPTARVARLKRLRFADDEPVGVELAVLPAEIAPEPEKIEHSLYSYLDVTNSRPVRALQHIRAMLMPAKEAELLQIPPTEPALFTRRVTYHASGRPIEFTRSFYRADRYDFVVEIGGR</sequence>
<dbReference type="Gene3D" id="1.10.10.10">
    <property type="entry name" value="Winged helix-like DNA-binding domain superfamily/Winged helix DNA-binding domain"/>
    <property type="match status" value="1"/>
</dbReference>
<protein>
    <submittedName>
        <fullName evidence="6">GntR family transcriptional regulator</fullName>
    </submittedName>
</protein>
<gene>
    <name evidence="6" type="ORF">DES52_107126</name>
</gene>
<dbReference type="Gene3D" id="3.40.1410.10">
    <property type="entry name" value="Chorismate lyase-like"/>
    <property type="match status" value="1"/>
</dbReference>
<keyword evidence="1" id="KW-0805">Transcription regulation</keyword>
<dbReference type="PANTHER" id="PTHR44846:SF1">
    <property type="entry name" value="MANNOSYL-D-GLYCERATE TRANSPORT_METABOLISM SYSTEM REPRESSOR MNGR-RELATED"/>
    <property type="match status" value="1"/>
</dbReference>
<keyword evidence="4" id="KW-0175">Coiled coil</keyword>